<feature type="chain" id="PRO_5003405024" description="NTF2-related export protein" evidence="2">
    <location>
        <begin position="19"/>
        <end position="150"/>
    </location>
</feature>
<comment type="subcellular location">
    <subcellularLocation>
        <location evidence="1">Cytoplasm</location>
    </subcellularLocation>
    <subcellularLocation>
        <location evidence="1">Nucleus</location>
    </subcellularLocation>
</comment>
<keyword evidence="2" id="KW-0732">Signal</keyword>
<dbReference type="GO" id="GO:0005634">
    <property type="term" value="C:nucleus"/>
    <property type="evidence" value="ECO:0007669"/>
    <property type="project" value="UniProtKB-SubCell"/>
</dbReference>
<dbReference type="OMA" id="CKHYVST"/>
<dbReference type="STRING" id="135651.G0N2L4"/>
<dbReference type="PROSITE" id="PS50177">
    <property type="entry name" value="NTF2_DOMAIN"/>
    <property type="match status" value="1"/>
</dbReference>
<reference evidence="5" key="1">
    <citation type="submission" date="2011-07" db="EMBL/GenBank/DDBJ databases">
        <authorList>
            <consortium name="Caenorhabditis brenneri Sequencing and Analysis Consortium"/>
            <person name="Wilson R.K."/>
        </authorList>
    </citation>
    <scope>NUCLEOTIDE SEQUENCE [LARGE SCALE GENOMIC DNA]</scope>
    <source>
        <strain evidence="5">PB2801</strain>
    </source>
</reference>
<keyword evidence="5" id="KW-1185">Reference proteome</keyword>
<dbReference type="GO" id="GO:0006913">
    <property type="term" value="P:nucleocytoplasmic transport"/>
    <property type="evidence" value="ECO:0007669"/>
    <property type="project" value="UniProtKB-UniRule"/>
</dbReference>
<evidence type="ECO:0000313" key="4">
    <source>
        <dbReference type="EMBL" id="EGT50783.1"/>
    </source>
</evidence>
<evidence type="ECO:0000256" key="2">
    <source>
        <dbReference type="SAM" id="SignalP"/>
    </source>
</evidence>
<dbReference type="PANTHER" id="PTHR12612">
    <property type="entry name" value="NUCLEAR TRANSPORT FACTOR 2"/>
    <property type="match status" value="1"/>
</dbReference>
<keyword evidence="1" id="KW-0963">Cytoplasm</keyword>
<comment type="function">
    <text evidence="1">Has a role in nuclear-cytoplasmic transport of proteins and mRNAs.</text>
</comment>
<dbReference type="EMBL" id="GL379830">
    <property type="protein sequence ID" value="EGT50783.1"/>
    <property type="molecule type" value="Genomic_DNA"/>
</dbReference>
<dbReference type="GO" id="GO:0051028">
    <property type="term" value="P:mRNA transport"/>
    <property type="evidence" value="ECO:0007669"/>
    <property type="project" value="UniProtKB-UniRule"/>
</dbReference>
<dbReference type="Gene3D" id="3.10.450.50">
    <property type="match status" value="1"/>
</dbReference>
<dbReference type="InterPro" id="IPR018222">
    <property type="entry name" value="Nuclear_transport_factor_2_euk"/>
</dbReference>
<dbReference type="InterPro" id="IPR045875">
    <property type="entry name" value="NTF2"/>
</dbReference>
<keyword evidence="1" id="KW-0813">Transport</keyword>
<organism evidence="5">
    <name type="scientific">Caenorhabditis brenneri</name>
    <name type="common">Nematode worm</name>
    <dbReference type="NCBI Taxonomy" id="135651"/>
    <lineage>
        <taxon>Eukaryota</taxon>
        <taxon>Metazoa</taxon>
        <taxon>Ecdysozoa</taxon>
        <taxon>Nematoda</taxon>
        <taxon>Chromadorea</taxon>
        <taxon>Rhabditida</taxon>
        <taxon>Rhabditina</taxon>
        <taxon>Rhabditomorpha</taxon>
        <taxon>Rhabditoidea</taxon>
        <taxon>Rhabditidae</taxon>
        <taxon>Peloderinae</taxon>
        <taxon>Caenorhabditis</taxon>
    </lineage>
</organism>
<sequence length="150" mass="17167">MQFSVLLFLVVAVSVAVAQFEYNQNYDALGRSFMKVYYSKFDNPNGEIRSKSLTRLYDPNCTFLLYKGQVFNTREEILAKFKHLGFQSIQRTIKSMDLTSLPDGSILIKVLGQIQTDIEPTYSFSHVLTIRPSETGSFTIINEDFRVVKS</sequence>
<dbReference type="InterPro" id="IPR032710">
    <property type="entry name" value="NTF2-like_dom_sf"/>
</dbReference>
<evidence type="ECO:0000256" key="1">
    <source>
        <dbReference type="RuleBase" id="RU369002"/>
    </source>
</evidence>
<protein>
    <recommendedName>
        <fullName evidence="1">NTF2-related export protein</fullName>
    </recommendedName>
</protein>
<dbReference type="CDD" id="cd00780">
    <property type="entry name" value="NTF2"/>
    <property type="match status" value="1"/>
</dbReference>
<dbReference type="Proteomes" id="UP000008068">
    <property type="component" value="Unassembled WGS sequence"/>
</dbReference>
<dbReference type="HOGENOM" id="CLU_131642_1_0_1"/>
<evidence type="ECO:0000259" key="3">
    <source>
        <dbReference type="PROSITE" id="PS50177"/>
    </source>
</evidence>
<dbReference type="SUPFAM" id="SSF54427">
    <property type="entry name" value="NTF2-like"/>
    <property type="match status" value="1"/>
</dbReference>
<dbReference type="GO" id="GO:0015031">
    <property type="term" value="P:protein transport"/>
    <property type="evidence" value="ECO:0007669"/>
    <property type="project" value="UniProtKB-KW"/>
</dbReference>
<dbReference type="eggNOG" id="KOG2104">
    <property type="taxonomic scope" value="Eukaryota"/>
</dbReference>
<keyword evidence="1" id="KW-0653">Protein transport</keyword>
<dbReference type="OrthoDB" id="6507044at2759"/>
<name>G0N2L4_CAEBE</name>
<dbReference type="InParanoid" id="G0N2L4"/>
<feature type="domain" description="NTF2" evidence="3">
    <location>
        <begin position="29"/>
        <end position="147"/>
    </location>
</feature>
<gene>
    <name evidence="4" type="ORF">CAEBREN_20686</name>
</gene>
<dbReference type="AlphaFoldDB" id="G0N2L4"/>
<accession>G0N2L4</accession>
<dbReference type="Pfam" id="PF02136">
    <property type="entry name" value="NTF2"/>
    <property type="match status" value="1"/>
</dbReference>
<feature type="signal peptide" evidence="2">
    <location>
        <begin position="1"/>
        <end position="18"/>
    </location>
</feature>
<proteinExistence type="predicted"/>
<dbReference type="GO" id="GO:0005737">
    <property type="term" value="C:cytoplasm"/>
    <property type="evidence" value="ECO:0007669"/>
    <property type="project" value="UniProtKB-SubCell"/>
</dbReference>
<evidence type="ECO:0000313" key="5">
    <source>
        <dbReference type="Proteomes" id="UP000008068"/>
    </source>
</evidence>
<dbReference type="InterPro" id="IPR002075">
    <property type="entry name" value="NTF2_dom"/>
</dbReference>
<keyword evidence="1" id="KW-0539">Nucleus</keyword>